<evidence type="ECO:0000259" key="2">
    <source>
        <dbReference type="Pfam" id="PF24764"/>
    </source>
</evidence>
<organism evidence="3">
    <name type="scientific">Nothobranchius rachovii</name>
    <name type="common">bluefin notho</name>
    <dbReference type="NCBI Taxonomy" id="451742"/>
    <lineage>
        <taxon>Eukaryota</taxon>
        <taxon>Metazoa</taxon>
        <taxon>Chordata</taxon>
        <taxon>Craniata</taxon>
        <taxon>Vertebrata</taxon>
        <taxon>Euteleostomi</taxon>
        <taxon>Actinopterygii</taxon>
        <taxon>Neopterygii</taxon>
        <taxon>Teleostei</taxon>
        <taxon>Neoteleostei</taxon>
        <taxon>Acanthomorphata</taxon>
        <taxon>Ovalentaria</taxon>
        <taxon>Atherinomorphae</taxon>
        <taxon>Cyprinodontiformes</taxon>
        <taxon>Nothobranchiidae</taxon>
        <taxon>Nothobranchius</taxon>
    </lineage>
</organism>
<name>A0A1A8PFJ7_9TELE</name>
<dbReference type="PANTHER" id="PTHR46791:SF11">
    <property type="entry name" value="INTEGRASE CATALYTIC DOMAIN-CONTAINING PROTEIN"/>
    <property type="match status" value="1"/>
</dbReference>
<reference evidence="3" key="2">
    <citation type="submission" date="2016-06" db="EMBL/GenBank/DDBJ databases">
        <title>The genome of a short-lived fish provides insights into sex chromosome evolution and the genetic control of aging.</title>
        <authorList>
            <person name="Reichwald K."/>
            <person name="Felder M."/>
            <person name="Petzold A."/>
            <person name="Koch P."/>
            <person name="Groth M."/>
            <person name="Platzer M."/>
        </authorList>
    </citation>
    <scope>NUCLEOTIDE SEQUENCE</scope>
    <source>
        <tissue evidence="3">Brain</tissue>
    </source>
</reference>
<dbReference type="AlphaFoldDB" id="A0A1A8PFJ7"/>
<proteinExistence type="predicted"/>
<protein>
    <recommendedName>
        <fullName evidence="2">Integrase core domain-containing protein</fullName>
    </recommendedName>
</protein>
<accession>A0A1A8PFJ7</accession>
<evidence type="ECO:0000256" key="1">
    <source>
        <dbReference type="SAM" id="MobiDB-lite"/>
    </source>
</evidence>
<feature type="region of interest" description="Disordered" evidence="1">
    <location>
        <begin position="312"/>
        <end position="334"/>
    </location>
</feature>
<reference evidence="3" key="1">
    <citation type="submission" date="2016-05" db="EMBL/GenBank/DDBJ databases">
        <authorList>
            <person name="Lavstsen T."/>
            <person name="Jespersen J.S."/>
        </authorList>
    </citation>
    <scope>NUCLEOTIDE SEQUENCE</scope>
    <source>
        <tissue evidence="3">Brain</tissue>
    </source>
</reference>
<dbReference type="PANTHER" id="PTHR46791">
    <property type="entry name" value="EXPRESSED PROTEIN"/>
    <property type="match status" value="1"/>
</dbReference>
<dbReference type="InterPro" id="IPR058913">
    <property type="entry name" value="Integrase_dom_put"/>
</dbReference>
<gene>
    <name evidence="3" type="primary">CR392354.1</name>
</gene>
<dbReference type="EMBL" id="HAEH01006738">
    <property type="protein sequence ID" value="SBR80041.1"/>
    <property type="molecule type" value="Transcribed_RNA"/>
</dbReference>
<feature type="domain" description="Integrase core" evidence="2">
    <location>
        <begin position="231"/>
        <end position="281"/>
    </location>
</feature>
<sequence>MDRSRSESLRRDILQRLYDRLSSILERQPVDGEGLQFACHHYLVLLGALGDIVDVGEDILSALSDLNTIIQQERDNQKTLITVHVERGSHGRPRLAVSREALEHLVEMGLPTSVITKLLGVSRVTLFRRMSENNIFVSATYSKCSDEELDSFISVIKSNMPDAGYRVVRGALLAQGHRVQWDRLYASMHRVDSTGVLARMTRLGCVVRKTYTVLCPKYMVHIDTNHKLISEAVNEHGFPLRVRGDHGRENVGVAELLFSVRGTDTNSNSFIAGKSVHNQRLDVFRDAWDNHPIRTEENMTPNQLWHLGQALNPVSDPGANSIPTPEIEGRRMDT</sequence>
<dbReference type="Pfam" id="PF24764">
    <property type="entry name" value="rva_4"/>
    <property type="match status" value="1"/>
</dbReference>
<evidence type="ECO:0000313" key="3">
    <source>
        <dbReference type="EMBL" id="SBR80041.1"/>
    </source>
</evidence>